<feature type="compositionally biased region" description="Polar residues" evidence="2">
    <location>
        <begin position="65"/>
        <end position="79"/>
    </location>
</feature>
<name>A0AAW2YQU2_9EUKA</name>
<sequence>MSTQQCSNCYVKSTPTWRKAEGMPVCNKCGMYYNRHKKQREVSQEEKILNSNKQLEDSVTHAENSESTTKPETISSNTSTIKGGRIRKRTTKRKKVISADDDISRHFTFTSDLKAEPESFYFEKNLKKNDTMVIFSKKIFINYARMIAEETSSK</sequence>
<accession>A0AAW2YQU2</accession>
<feature type="domain" description="GATA-type" evidence="3">
    <location>
        <begin position="1"/>
        <end position="52"/>
    </location>
</feature>
<evidence type="ECO:0000256" key="1">
    <source>
        <dbReference type="PROSITE-ProRule" id="PRU00094"/>
    </source>
</evidence>
<dbReference type="Proteomes" id="UP001431209">
    <property type="component" value="Unassembled WGS sequence"/>
</dbReference>
<dbReference type="Pfam" id="PF00320">
    <property type="entry name" value="GATA"/>
    <property type="match status" value="1"/>
</dbReference>
<keyword evidence="5" id="KW-1185">Reference proteome</keyword>
<gene>
    <name evidence="4" type="ORF">AKO1_007754</name>
</gene>
<dbReference type="GO" id="GO:0008270">
    <property type="term" value="F:zinc ion binding"/>
    <property type="evidence" value="ECO:0007669"/>
    <property type="project" value="UniProtKB-KW"/>
</dbReference>
<dbReference type="CDD" id="cd00202">
    <property type="entry name" value="ZnF_GATA"/>
    <property type="match status" value="1"/>
</dbReference>
<dbReference type="InterPro" id="IPR013088">
    <property type="entry name" value="Znf_NHR/GATA"/>
</dbReference>
<feature type="compositionally biased region" description="Basic and acidic residues" evidence="2">
    <location>
        <begin position="40"/>
        <end position="64"/>
    </location>
</feature>
<keyword evidence="1" id="KW-0863">Zinc-finger</keyword>
<feature type="compositionally biased region" description="Basic residues" evidence="2">
    <location>
        <begin position="84"/>
        <end position="95"/>
    </location>
</feature>
<reference evidence="4 5" key="1">
    <citation type="submission" date="2024-03" db="EMBL/GenBank/DDBJ databases">
        <title>The Acrasis kona genome and developmental transcriptomes reveal deep origins of eukaryotic multicellular pathways.</title>
        <authorList>
            <person name="Sheikh S."/>
            <person name="Fu C.-J."/>
            <person name="Brown M.W."/>
            <person name="Baldauf S.L."/>
        </authorList>
    </citation>
    <scope>NUCLEOTIDE SEQUENCE [LARGE SCALE GENOMIC DNA]</scope>
    <source>
        <strain evidence="4 5">ATCC MYA-3509</strain>
    </source>
</reference>
<dbReference type="GO" id="GO:0043565">
    <property type="term" value="F:sequence-specific DNA binding"/>
    <property type="evidence" value="ECO:0007669"/>
    <property type="project" value="InterPro"/>
</dbReference>
<evidence type="ECO:0000313" key="4">
    <source>
        <dbReference type="EMBL" id="KAL0479532.1"/>
    </source>
</evidence>
<evidence type="ECO:0000259" key="3">
    <source>
        <dbReference type="PROSITE" id="PS50114"/>
    </source>
</evidence>
<dbReference type="Gene3D" id="3.30.50.10">
    <property type="entry name" value="Erythroid Transcription Factor GATA-1, subunit A"/>
    <property type="match status" value="1"/>
</dbReference>
<keyword evidence="1" id="KW-0479">Metal-binding</keyword>
<dbReference type="PROSITE" id="PS50114">
    <property type="entry name" value="GATA_ZN_FINGER_2"/>
    <property type="match status" value="1"/>
</dbReference>
<keyword evidence="1" id="KW-0862">Zinc</keyword>
<dbReference type="EMBL" id="JAOPGA020000576">
    <property type="protein sequence ID" value="KAL0479532.1"/>
    <property type="molecule type" value="Genomic_DNA"/>
</dbReference>
<evidence type="ECO:0000313" key="5">
    <source>
        <dbReference type="Proteomes" id="UP001431209"/>
    </source>
</evidence>
<comment type="caution">
    <text evidence="4">The sequence shown here is derived from an EMBL/GenBank/DDBJ whole genome shotgun (WGS) entry which is preliminary data.</text>
</comment>
<dbReference type="SMART" id="SM00401">
    <property type="entry name" value="ZnF_GATA"/>
    <property type="match status" value="1"/>
</dbReference>
<dbReference type="SUPFAM" id="SSF57716">
    <property type="entry name" value="Glucocorticoid receptor-like (DNA-binding domain)"/>
    <property type="match status" value="1"/>
</dbReference>
<feature type="region of interest" description="Disordered" evidence="2">
    <location>
        <begin position="40"/>
        <end position="95"/>
    </location>
</feature>
<protein>
    <recommendedName>
        <fullName evidence="3">GATA-type domain-containing protein</fullName>
    </recommendedName>
</protein>
<evidence type="ECO:0000256" key="2">
    <source>
        <dbReference type="SAM" id="MobiDB-lite"/>
    </source>
</evidence>
<organism evidence="4 5">
    <name type="scientific">Acrasis kona</name>
    <dbReference type="NCBI Taxonomy" id="1008807"/>
    <lineage>
        <taxon>Eukaryota</taxon>
        <taxon>Discoba</taxon>
        <taxon>Heterolobosea</taxon>
        <taxon>Tetramitia</taxon>
        <taxon>Eutetramitia</taxon>
        <taxon>Acrasidae</taxon>
        <taxon>Acrasis</taxon>
    </lineage>
</organism>
<dbReference type="GO" id="GO:0006355">
    <property type="term" value="P:regulation of DNA-templated transcription"/>
    <property type="evidence" value="ECO:0007669"/>
    <property type="project" value="InterPro"/>
</dbReference>
<dbReference type="AlphaFoldDB" id="A0AAW2YQU2"/>
<proteinExistence type="predicted"/>
<dbReference type="InterPro" id="IPR000679">
    <property type="entry name" value="Znf_GATA"/>
</dbReference>